<comment type="caution">
    <text evidence="6">The sequence shown here is derived from an EMBL/GenBank/DDBJ whole genome shotgun (WGS) entry which is preliminary data.</text>
</comment>
<proteinExistence type="predicted"/>
<dbReference type="InterPro" id="IPR019109">
    <property type="entry name" value="MamF_MmsF"/>
</dbReference>
<protein>
    <recommendedName>
        <fullName evidence="8">DUF4870 domain-containing protein</fullName>
    </recommendedName>
</protein>
<evidence type="ECO:0008006" key="8">
    <source>
        <dbReference type="Google" id="ProtNLM"/>
    </source>
</evidence>
<dbReference type="Proteomes" id="UP000230214">
    <property type="component" value="Unassembled WGS sequence"/>
</dbReference>
<keyword evidence="2 5" id="KW-0812">Transmembrane</keyword>
<evidence type="ECO:0000313" key="7">
    <source>
        <dbReference type="Proteomes" id="UP000230214"/>
    </source>
</evidence>
<feature type="transmembrane region" description="Helical" evidence="5">
    <location>
        <begin position="15"/>
        <end position="34"/>
    </location>
</feature>
<evidence type="ECO:0000256" key="3">
    <source>
        <dbReference type="ARBA" id="ARBA00022989"/>
    </source>
</evidence>
<sequence>MEKETSTSKVENEKVWAALAYIIFFLPLLVPAKSSKEVMYHVNQGFNLFLLAVAVNVIGTVLPIIGWFLVLPVGNIAVLVLAVLGIINALNNEKKELPLIGKYKIVKF</sequence>
<dbReference type="EMBL" id="PCXU01000028">
    <property type="protein sequence ID" value="PIR43333.1"/>
    <property type="molecule type" value="Genomic_DNA"/>
</dbReference>
<evidence type="ECO:0000313" key="6">
    <source>
        <dbReference type="EMBL" id="PIR43333.1"/>
    </source>
</evidence>
<reference evidence="6 7" key="1">
    <citation type="submission" date="2017-09" db="EMBL/GenBank/DDBJ databases">
        <title>Depth-based differentiation of microbial function through sediment-hosted aquifers and enrichment of novel symbionts in the deep terrestrial subsurface.</title>
        <authorList>
            <person name="Probst A.J."/>
            <person name="Ladd B."/>
            <person name="Jarett J.K."/>
            <person name="Geller-Mcgrath D.E."/>
            <person name="Sieber C.M."/>
            <person name="Emerson J.B."/>
            <person name="Anantharaman K."/>
            <person name="Thomas B.C."/>
            <person name="Malmstrom R."/>
            <person name="Stieglmeier M."/>
            <person name="Klingl A."/>
            <person name="Woyke T."/>
            <person name="Ryan C.M."/>
            <person name="Banfield J.F."/>
        </authorList>
    </citation>
    <scope>NUCLEOTIDE SEQUENCE [LARGE SCALE GENOMIC DNA]</scope>
    <source>
        <strain evidence="6">CG10_big_fil_rev_8_21_14_0_10_32_10</strain>
    </source>
</reference>
<dbReference type="Pfam" id="PF09685">
    <property type="entry name" value="MamF_MmsF"/>
    <property type="match status" value="1"/>
</dbReference>
<feature type="transmembrane region" description="Helical" evidence="5">
    <location>
        <begin position="71"/>
        <end position="90"/>
    </location>
</feature>
<comment type="subcellular location">
    <subcellularLocation>
        <location evidence="1">Membrane</location>
        <topology evidence="1">Multi-pass membrane protein</topology>
    </subcellularLocation>
</comment>
<keyword evidence="3 5" id="KW-1133">Transmembrane helix</keyword>
<accession>A0A2H0R9Z1</accession>
<keyword evidence="4 5" id="KW-0472">Membrane</keyword>
<organism evidence="6 7">
    <name type="scientific">candidate division WWE3 bacterium CG10_big_fil_rev_8_21_14_0_10_32_10</name>
    <dbReference type="NCBI Taxonomy" id="1975090"/>
    <lineage>
        <taxon>Bacteria</taxon>
        <taxon>Katanobacteria</taxon>
    </lineage>
</organism>
<evidence type="ECO:0000256" key="1">
    <source>
        <dbReference type="ARBA" id="ARBA00004141"/>
    </source>
</evidence>
<name>A0A2H0R9Z1_UNCKA</name>
<feature type="transmembrane region" description="Helical" evidence="5">
    <location>
        <begin position="46"/>
        <end position="65"/>
    </location>
</feature>
<evidence type="ECO:0000256" key="2">
    <source>
        <dbReference type="ARBA" id="ARBA00022692"/>
    </source>
</evidence>
<gene>
    <name evidence="6" type="ORF">COV24_03345</name>
</gene>
<evidence type="ECO:0000256" key="4">
    <source>
        <dbReference type="ARBA" id="ARBA00023136"/>
    </source>
</evidence>
<evidence type="ECO:0000256" key="5">
    <source>
        <dbReference type="SAM" id="Phobius"/>
    </source>
</evidence>
<dbReference type="AlphaFoldDB" id="A0A2H0R9Z1"/>